<evidence type="ECO:0000256" key="8">
    <source>
        <dbReference type="PROSITE-ProRule" id="PRU01360"/>
    </source>
</evidence>
<dbReference type="PROSITE" id="PS52016">
    <property type="entry name" value="TONB_DEPENDENT_REC_3"/>
    <property type="match status" value="1"/>
</dbReference>
<protein>
    <submittedName>
        <fullName evidence="13">TonB-dependent receptor</fullName>
    </submittedName>
</protein>
<keyword evidence="3 8" id="KW-1134">Transmembrane beta strand</keyword>
<evidence type="ECO:0000313" key="14">
    <source>
        <dbReference type="Proteomes" id="UP001629244"/>
    </source>
</evidence>
<dbReference type="EMBL" id="JBELQC010000001">
    <property type="protein sequence ID" value="MFL9841269.1"/>
    <property type="molecule type" value="Genomic_DNA"/>
</dbReference>
<dbReference type="InterPro" id="IPR036942">
    <property type="entry name" value="Beta-barrel_TonB_sf"/>
</dbReference>
<feature type="signal peptide" evidence="10">
    <location>
        <begin position="1"/>
        <end position="18"/>
    </location>
</feature>
<dbReference type="Pfam" id="PF00593">
    <property type="entry name" value="TonB_dep_Rec_b-barrel"/>
    <property type="match status" value="1"/>
</dbReference>
<keyword evidence="6 8" id="KW-0472">Membrane</keyword>
<organism evidence="13 14">
    <name type="scientific">Sphingomonas plantiphila</name>
    <dbReference type="NCBI Taxonomy" id="3163295"/>
    <lineage>
        <taxon>Bacteria</taxon>
        <taxon>Pseudomonadati</taxon>
        <taxon>Pseudomonadota</taxon>
        <taxon>Alphaproteobacteria</taxon>
        <taxon>Sphingomonadales</taxon>
        <taxon>Sphingomonadaceae</taxon>
        <taxon>Sphingomonas</taxon>
    </lineage>
</organism>
<feature type="domain" description="TonB-dependent receptor-like beta-barrel" evidence="11">
    <location>
        <begin position="405"/>
        <end position="925"/>
    </location>
</feature>
<dbReference type="Proteomes" id="UP001629244">
    <property type="component" value="Unassembled WGS sequence"/>
</dbReference>
<keyword evidence="5 9" id="KW-0798">TonB box</keyword>
<evidence type="ECO:0000256" key="4">
    <source>
        <dbReference type="ARBA" id="ARBA00022692"/>
    </source>
</evidence>
<dbReference type="InterPro" id="IPR012910">
    <property type="entry name" value="Plug_dom"/>
</dbReference>
<evidence type="ECO:0000256" key="10">
    <source>
        <dbReference type="SAM" id="SignalP"/>
    </source>
</evidence>
<evidence type="ECO:0000256" key="6">
    <source>
        <dbReference type="ARBA" id="ARBA00023136"/>
    </source>
</evidence>
<dbReference type="Pfam" id="PF07715">
    <property type="entry name" value="Plug"/>
    <property type="match status" value="1"/>
</dbReference>
<dbReference type="PANTHER" id="PTHR47234">
    <property type="match status" value="1"/>
</dbReference>
<comment type="subcellular location">
    <subcellularLocation>
        <location evidence="1 8">Cell outer membrane</location>
        <topology evidence="1 8">Multi-pass membrane protein</topology>
    </subcellularLocation>
</comment>
<dbReference type="Gene3D" id="2.40.170.20">
    <property type="entry name" value="TonB-dependent receptor, beta-barrel domain"/>
    <property type="match status" value="1"/>
</dbReference>
<evidence type="ECO:0000259" key="11">
    <source>
        <dbReference type="Pfam" id="PF00593"/>
    </source>
</evidence>
<evidence type="ECO:0000313" key="13">
    <source>
        <dbReference type="EMBL" id="MFL9841269.1"/>
    </source>
</evidence>
<dbReference type="RefSeq" id="WP_408078181.1">
    <property type="nucleotide sequence ID" value="NZ_JBELQC010000001.1"/>
</dbReference>
<sequence length="965" mass="102179">MASTLLIGASMAATPAFAQVTDGAQEEDAPTTVTITGTRIARPDLEAPSPVTTVSAEQIALTGTQTLENLVNELPQVIPGNTRVSNNSGGENFATLDLRGLGPGRTLILLNGERLPASTTTGVTDISQIPVGLIQRVDVVTGGASAVYGSDAIAGVVNFILRDDYEGMEITAQTNIAEEGVGFNHSISGMFGGNFADGKGNITLYASYFDREGVGQDRFDYSRTSSAVLYDTASGNLVVIDDPRERLASYADIGAPGGSGTPAWGTITNSAANPFNTAFLNTLPGFNPALTPAGCGRSLGTLTFAPNGALSPTYGSGACTIGDGPNREYGSSRYNFAPANYLITPYDRLNFSAIGSYELGDDTMFRFYSAFTQANQQVNLAPTPATGIVVPYNSPLIPADLAAALATRPNPTAPFTMTRRFTETGPRDGRFKTDSFSIRGVIEHDLGNGWNVNAIASYGRVDNALRGIGNINRTAVTQGLNGCPTGSLPGCVPLDIFGQNTLTPAMVNFVQIDTQTQESFEQVRAAANLTGELFELPGGAAGLAVGVEYRKDTGSTVVDDAMRTGNIYGFNAAQSINGSINVKEVYGEVRLPILGGDGFPDMLAVGAGARYSDYSSIGGLFNWKAEVEFAPIKEVRFRGTYNRAARAPNVFELFQNGDQGFYSTVDPCNATATRTATTRANCLAFGVPAALIDTFSAANSQAQGFAFGDPNLTEEKAETWTVGAVISPGRVLGGQLNLTIDYYNIELTNRIAGQSPQFYLNQCYSQSIAASCANIQRDPGSGQIVAVNVGRLNSPTPLTTAGVDVGFDWSVPVGDGARVFISNLTTYVDKYDIGGTNYADTAEGGIGGVTFRWGNTLTAGYRTDKFTGQVRYVWRQGGRQDYVGGTFEGLCSPGGCRVPDLNLVNLSLRYAVTDNFELTGIVNNLLDKFPPQTAGGFFEQANTNINFYDSYALGRNFTFQAKIKL</sequence>
<evidence type="ECO:0000259" key="12">
    <source>
        <dbReference type="Pfam" id="PF07715"/>
    </source>
</evidence>
<dbReference type="SUPFAM" id="SSF56935">
    <property type="entry name" value="Porins"/>
    <property type="match status" value="1"/>
</dbReference>
<evidence type="ECO:0000256" key="9">
    <source>
        <dbReference type="RuleBase" id="RU003357"/>
    </source>
</evidence>
<name>A0ABW8YM36_9SPHN</name>
<evidence type="ECO:0000256" key="1">
    <source>
        <dbReference type="ARBA" id="ARBA00004571"/>
    </source>
</evidence>
<accession>A0ABW8YM36</accession>
<dbReference type="InterPro" id="IPR037066">
    <property type="entry name" value="Plug_dom_sf"/>
</dbReference>
<proteinExistence type="inferred from homology"/>
<keyword evidence="14" id="KW-1185">Reference proteome</keyword>
<dbReference type="PANTHER" id="PTHR47234:SF2">
    <property type="entry name" value="TONB-DEPENDENT RECEPTOR"/>
    <property type="match status" value="1"/>
</dbReference>
<dbReference type="InterPro" id="IPR039426">
    <property type="entry name" value="TonB-dep_rcpt-like"/>
</dbReference>
<comment type="similarity">
    <text evidence="8 9">Belongs to the TonB-dependent receptor family.</text>
</comment>
<keyword evidence="10" id="KW-0732">Signal</keyword>
<keyword evidence="4 8" id="KW-0812">Transmembrane</keyword>
<evidence type="ECO:0000256" key="7">
    <source>
        <dbReference type="ARBA" id="ARBA00023237"/>
    </source>
</evidence>
<reference evidence="13 14" key="1">
    <citation type="submission" date="2024-06" db="EMBL/GenBank/DDBJ databases">
        <authorList>
            <person name="Kaempfer P."/>
            <person name="Viver T."/>
        </authorList>
    </citation>
    <scope>NUCLEOTIDE SEQUENCE [LARGE SCALE GENOMIC DNA]</scope>
    <source>
        <strain evidence="13 14">ST-64</strain>
    </source>
</reference>
<comment type="caution">
    <text evidence="13">The sequence shown here is derived from an EMBL/GenBank/DDBJ whole genome shotgun (WGS) entry which is preliminary data.</text>
</comment>
<feature type="domain" description="TonB-dependent receptor plug" evidence="12">
    <location>
        <begin position="45"/>
        <end position="156"/>
    </location>
</feature>
<keyword evidence="2 8" id="KW-0813">Transport</keyword>
<feature type="chain" id="PRO_5046874907" evidence="10">
    <location>
        <begin position="19"/>
        <end position="965"/>
    </location>
</feature>
<keyword evidence="13" id="KW-0675">Receptor</keyword>
<keyword evidence="7 8" id="KW-0998">Cell outer membrane</keyword>
<dbReference type="Gene3D" id="2.170.130.10">
    <property type="entry name" value="TonB-dependent receptor, plug domain"/>
    <property type="match status" value="1"/>
</dbReference>
<evidence type="ECO:0000256" key="2">
    <source>
        <dbReference type="ARBA" id="ARBA00022448"/>
    </source>
</evidence>
<evidence type="ECO:0000256" key="5">
    <source>
        <dbReference type="ARBA" id="ARBA00023077"/>
    </source>
</evidence>
<dbReference type="InterPro" id="IPR000531">
    <property type="entry name" value="Beta-barrel_TonB"/>
</dbReference>
<gene>
    <name evidence="13" type="ORF">ABS767_09865</name>
</gene>
<evidence type="ECO:0000256" key="3">
    <source>
        <dbReference type="ARBA" id="ARBA00022452"/>
    </source>
</evidence>